<dbReference type="InterPro" id="IPR000719">
    <property type="entry name" value="Prot_kinase_dom"/>
</dbReference>
<sequence length="265" mass="31147">MGTTSEDLFGGSKRDKVPTLWCWEHRRVIHRDVKSANILLDDNMEAKICDFGLSRLCPRNQRDTHVPTRAAGTRFYMDPIYNERGMLSKESEIYSFGVENEKIVYILAAKDLLITWQNDTRYWDWGHITQSRFPKVWILRGVWWLEIKGKIAVVKLSEKSIYIAYLVFRTTEDSTGLDVHGNSSITFGGRKIETKNVYLQRPKARETWEENYVFPYRRMDGWMEIKLGEFEYKQGDYGEVEMAFKEVKCWKSTGLIVEGIEIRTK</sequence>
<accession>A0AA35YEB6</accession>
<dbReference type="InterPro" id="IPR025886">
    <property type="entry name" value="PP2-like"/>
</dbReference>
<dbReference type="AlphaFoldDB" id="A0AA35YEB6"/>
<organism evidence="2 3">
    <name type="scientific">Lactuca saligna</name>
    <name type="common">Willowleaf lettuce</name>
    <dbReference type="NCBI Taxonomy" id="75948"/>
    <lineage>
        <taxon>Eukaryota</taxon>
        <taxon>Viridiplantae</taxon>
        <taxon>Streptophyta</taxon>
        <taxon>Embryophyta</taxon>
        <taxon>Tracheophyta</taxon>
        <taxon>Spermatophyta</taxon>
        <taxon>Magnoliopsida</taxon>
        <taxon>eudicotyledons</taxon>
        <taxon>Gunneridae</taxon>
        <taxon>Pentapetalae</taxon>
        <taxon>asterids</taxon>
        <taxon>campanulids</taxon>
        <taxon>Asterales</taxon>
        <taxon>Asteraceae</taxon>
        <taxon>Cichorioideae</taxon>
        <taxon>Cichorieae</taxon>
        <taxon>Lactucinae</taxon>
        <taxon>Lactuca</taxon>
    </lineage>
</organism>
<reference evidence="2" key="1">
    <citation type="submission" date="2023-04" db="EMBL/GenBank/DDBJ databases">
        <authorList>
            <person name="Vijverberg K."/>
            <person name="Xiong W."/>
            <person name="Schranz E."/>
        </authorList>
    </citation>
    <scope>NUCLEOTIDE SEQUENCE</scope>
</reference>
<dbReference type="EMBL" id="OX465078">
    <property type="protein sequence ID" value="CAI9271336.1"/>
    <property type="molecule type" value="Genomic_DNA"/>
</dbReference>
<gene>
    <name evidence="2" type="ORF">LSALG_LOCUS11607</name>
</gene>
<protein>
    <recommendedName>
        <fullName evidence="1">Protein kinase domain-containing protein</fullName>
    </recommendedName>
</protein>
<proteinExistence type="predicted"/>
<dbReference type="PROSITE" id="PS00108">
    <property type="entry name" value="PROTEIN_KINASE_ST"/>
    <property type="match status" value="1"/>
</dbReference>
<dbReference type="Gene3D" id="1.10.510.10">
    <property type="entry name" value="Transferase(Phosphotransferase) domain 1"/>
    <property type="match status" value="1"/>
</dbReference>
<dbReference type="Proteomes" id="UP001177003">
    <property type="component" value="Chromosome 2"/>
</dbReference>
<dbReference type="PANTHER" id="PTHR32278">
    <property type="entry name" value="F-BOX DOMAIN-CONTAINING PROTEIN"/>
    <property type="match status" value="1"/>
</dbReference>
<dbReference type="GO" id="GO:0005524">
    <property type="term" value="F:ATP binding"/>
    <property type="evidence" value="ECO:0007669"/>
    <property type="project" value="InterPro"/>
</dbReference>
<dbReference type="InterPro" id="IPR008271">
    <property type="entry name" value="Ser/Thr_kinase_AS"/>
</dbReference>
<dbReference type="SUPFAM" id="SSF56112">
    <property type="entry name" value="Protein kinase-like (PK-like)"/>
    <property type="match status" value="1"/>
</dbReference>
<evidence type="ECO:0000313" key="3">
    <source>
        <dbReference type="Proteomes" id="UP001177003"/>
    </source>
</evidence>
<dbReference type="PROSITE" id="PS50011">
    <property type="entry name" value="PROTEIN_KINASE_DOM"/>
    <property type="match status" value="1"/>
</dbReference>
<feature type="domain" description="Protein kinase" evidence="1">
    <location>
        <begin position="1"/>
        <end position="217"/>
    </location>
</feature>
<dbReference type="Pfam" id="PF07714">
    <property type="entry name" value="PK_Tyr_Ser-Thr"/>
    <property type="match status" value="1"/>
</dbReference>
<dbReference type="PANTHER" id="PTHR32278:SF61">
    <property type="entry name" value="F-BOX DOMAIN, PHLOEM PROTEIN 2-LIKE PROTEIN-RELATED"/>
    <property type="match status" value="1"/>
</dbReference>
<dbReference type="InterPro" id="IPR011009">
    <property type="entry name" value="Kinase-like_dom_sf"/>
</dbReference>
<name>A0AA35YEB6_LACSI</name>
<dbReference type="Pfam" id="PF14299">
    <property type="entry name" value="PP2"/>
    <property type="match status" value="1"/>
</dbReference>
<evidence type="ECO:0000259" key="1">
    <source>
        <dbReference type="PROSITE" id="PS50011"/>
    </source>
</evidence>
<dbReference type="GO" id="GO:0004672">
    <property type="term" value="F:protein kinase activity"/>
    <property type="evidence" value="ECO:0007669"/>
    <property type="project" value="InterPro"/>
</dbReference>
<evidence type="ECO:0000313" key="2">
    <source>
        <dbReference type="EMBL" id="CAI9271336.1"/>
    </source>
</evidence>
<keyword evidence="3" id="KW-1185">Reference proteome</keyword>
<dbReference type="InterPro" id="IPR001245">
    <property type="entry name" value="Ser-Thr/Tyr_kinase_cat_dom"/>
</dbReference>